<keyword evidence="2" id="KW-1003">Cell membrane</keyword>
<feature type="region of interest" description="Disordered" evidence="8">
    <location>
        <begin position="1"/>
        <end position="43"/>
    </location>
</feature>
<evidence type="ECO:0000313" key="10">
    <source>
        <dbReference type="EMBL" id="VAX25003.1"/>
    </source>
</evidence>
<keyword evidence="3" id="KW-0145">Chemotaxis</keyword>
<evidence type="ECO:0000256" key="7">
    <source>
        <dbReference type="ARBA" id="ARBA00023136"/>
    </source>
</evidence>
<dbReference type="PANTHER" id="PTHR35091:SF2">
    <property type="entry name" value="FLAGELLAR PROTEIN FLIL"/>
    <property type="match status" value="1"/>
</dbReference>
<evidence type="ECO:0000256" key="1">
    <source>
        <dbReference type="ARBA" id="ARBA00004162"/>
    </source>
</evidence>
<keyword evidence="6 9" id="KW-1133">Transmembrane helix</keyword>
<keyword evidence="5" id="KW-0283">Flagellar rotation</keyword>
<reference evidence="10" key="1">
    <citation type="submission" date="2018-06" db="EMBL/GenBank/DDBJ databases">
        <authorList>
            <person name="Zhirakovskaya E."/>
        </authorList>
    </citation>
    <scope>NUCLEOTIDE SEQUENCE</scope>
</reference>
<dbReference type="GO" id="GO:0071978">
    <property type="term" value="P:bacterial-type flagellum-dependent swarming motility"/>
    <property type="evidence" value="ECO:0007669"/>
    <property type="project" value="TreeGrafter"/>
</dbReference>
<name>A0A3B1CJX1_9ZZZZ</name>
<protein>
    <recommendedName>
        <fullName evidence="11">Flagellar protein FliL</fullName>
    </recommendedName>
</protein>
<comment type="subcellular location">
    <subcellularLocation>
        <location evidence="1">Cell membrane</location>
        <topology evidence="1">Single-pass membrane protein</topology>
    </subcellularLocation>
</comment>
<proteinExistence type="predicted"/>
<dbReference type="AlphaFoldDB" id="A0A3B1CJX1"/>
<keyword evidence="4 9" id="KW-0812">Transmembrane</keyword>
<evidence type="ECO:0008006" key="11">
    <source>
        <dbReference type="Google" id="ProtNLM"/>
    </source>
</evidence>
<dbReference type="GO" id="GO:0006935">
    <property type="term" value="P:chemotaxis"/>
    <property type="evidence" value="ECO:0007669"/>
    <property type="project" value="UniProtKB-KW"/>
</dbReference>
<dbReference type="PANTHER" id="PTHR35091">
    <property type="entry name" value="FLAGELLAR PROTEIN FLIL"/>
    <property type="match status" value="1"/>
</dbReference>
<organism evidence="10">
    <name type="scientific">hydrothermal vent metagenome</name>
    <dbReference type="NCBI Taxonomy" id="652676"/>
    <lineage>
        <taxon>unclassified sequences</taxon>
        <taxon>metagenomes</taxon>
        <taxon>ecological metagenomes</taxon>
    </lineage>
</organism>
<dbReference type="InterPro" id="IPR005503">
    <property type="entry name" value="FliL"/>
</dbReference>
<accession>A0A3B1CJX1</accession>
<feature type="transmembrane region" description="Helical" evidence="9">
    <location>
        <begin position="53"/>
        <end position="75"/>
    </location>
</feature>
<dbReference type="GO" id="GO:0005886">
    <property type="term" value="C:plasma membrane"/>
    <property type="evidence" value="ECO:0007669"/>
    <property type="project" value="UniProtKB-SubCell"/>
</dbReference>
<evidence type="ECO:0000256" key="5">
    <source>
        <dbReference type="ARBA" id="ARBA00022779"/>
    </source>
</evidence>
<evidence type="ECO:0000256" key="4">
    <source>
        <dbReference type="ARBA" id="ARBA00022692"/>
    </source>
</evidence>
<evidence type="ECO:0000256" key="9">
    <source>
        <dbReference type="SAM" id="Phobius"/>
    </source>
</evidence>
<gene>
    <name evidence="10" type="ORF">MNBD_NITROSPINAE02-260</name>
</gene>
<evidence type="ECO:0000256" key="3">
    <source>
        <dbReference type="ARBA" id="ARBA00022500"/>
    </source>
</evidence>
<evidence type="ECO:0000256" key="2">
    <source>
        <dbReference type="ARBA" id="ARBA00022475"/>
    </source>
</evidence>
<dbReference type="EMBL" id="UOGE01000099">
    <property type="protein sequence ID" value="VAX25003.1"/>
    <property type="molecule type" value="Genomic_DNA"/>
</dbReference>
<sequence>MAKKRRTELDIDTSMAPPPEEEAEPAPVEEPSPADEEKRGEPEPERKINYLKLSIIIGLVVLVVALMGAIGFILLSKSSTEPEQEIKKEKPAPIKKPAPRKPVKRHVKIPELYQFSPFLIRVGKGEREALVQLDFAVEMSGVAVRKEIDRNLVLIRENIYFLLNSLSLETFTDKKKRRKMAVDVAIILNRSIQSGAVTKTLITGLTIF</sequence>
<keyword evidence="7 9" id="KW-0472">Membrane</keyword>
<evidence type="ECO:0000256" key="6">
    <source>
        <dbReference type="ARBA" id="ARBA00022989"/>
    </source>
</evidence>
<evidence type="ECO:0000256" key="8">
    <source>
        <dbReference type="SAM" id="MobiDB-lite"/>
    </source>
</evidence>
<dbReference type="Pfam" id="PF03748">
    <property type="entry name" value="FliL"/>
    <property type="match status" value="1"/>
</dbReference>
<dbReference type="GO" id="GO:0009425">
    <property type="term" value="C:bacterial-type flagellum basal body"/>
    <property type="evidence" value="ECO:0007669"/>
    <property type="project" value="InterPro"/>
</dbReference>